<proteinExistence type="predicted"/>
<protein>
    <recommendedName>
        <fullName evidence="4">DUF4817 domain-containing protein</fullName>
    </recommendedName>
</protein>
<evidence type="ECO:0000313" key="3">
    <source>
        <dbReference type="Proteomes" id="UP000499080"/>
    </source>
</evidence>
<reference evidence="2 3" key="1">
    <citation type="journal article" date="2019" name="Sci. Rep.">
        <title>Orb-weaving spider Araneus ventricosus genome elucidates the spidroin gene catalogue.</title>
        <authorList>
            <person name="Kono N."/>
            <person name="Nakamura H."/>
            <person name="Ohtoshi R."/>
            <person name="Moran D.A.P."/>
            <person name="Shinohara A."/>
            <person name="Yoshida Y."/>
            <person name="Fujiwara M."/>
            <person name="Mori M."/>
            <person name="Tomita M."/>
            <person name="Arakawa K."/>
        </authorList>
    </citation>
    <scope>NUCLEOTIDE SEQUENCE [LARGE SCALE GENOMIC DNA]</scope>
</reference>
<dbReference type="EMBL" id="BGPR01192869">
    <property type="protein sequence ID" value="GBM96304.1"/>
    <property type="molecule type" value="Genomic_DNA"/>
</dbReference>
<dbReference type="OrthoDB" id="8117402at2759"/>
<organism evidence="2 3">
    <name type="scientific">Araneus ventricosus</name>
    <name type="common">Orbweaver spider</name>
    <name type="synonym">Epeira ventricosa</name>
    <dbReference type="NCBI Taxonomy" id="182803"/>
    <lineage>
        <taxon>Eukaryota</taxon>
        <taxon>Metazoa</taxon>
        <taxon>Ecdysozoa</taxon>
        <taxon>Arthropoda</taxon>
        <taxon>Chelicerata</taxon>
        <taxon>Arachnida</taxon>
        <taxon>Araneae</taxon>
        <taxon>Araneomorphae</taxon>
        <taxon>Entelegynae</taxon>
        <taxon>Araneoidea</taxon>
        <taxon>Araneidae</taxon>
        <taxon>Araneus</taxon>
    </lineage>
</organism>
<dbReference type="Proteomes" id="UP000499080">
    <property type="component" value="Unassembled WGS sequence"/>
</dbReference>
<sequence length="88" mass="9460">MEVHIARTVNATHTAQITPVTVAKLIMYFRRTGSVADVSRSGRPKTATNEGTSTQVLAAMVRSPTEGTLRLSAQMGNYPKQCHAPFSG</sequence>
<keyword evidence="3" id="KW-1185">Reference proteome</keyword>
<evidence type="ECO:0000313" key="2">
    <source>
        <dbReference type="EMBL" id="GBM96304.1"/>
    </source>
</evidence>
<name>A0A4Y2K1W2_ARAVE</name>
<dbReference type="AlphaFoldDB" id="A0A4Y2K1W2"/>
<gene>
    <name evidence="2" type="ORF">AVEN_200146_1</name>
    <name evidence="1" type="ORF">AVEN_275160_1</name>
</gene>
<evidence type="ECO:0008006" key="4">
    <source>
        <dbReference type="Google" id="ProtNLM"/>
    </source>
</evidence>
<accession>A0A4Y2K1W2</accession>
<dbReference type="EMBL" id="BGPR01192832">
    <property type="protein sequence ID" value="GBM96212.1"/>
    <property type="molecule type" value="Genomic_DNA"/>
</dbReference>
<evidence type="ECO:0000313" key="1">
    <source>
        <dbReference type="EMBL" id="GBM96212.1"/>
    </source>
</evidence>
<comment type="caution">
    <text evidence="2">The sequence shown here is derived from an EMBL/GenBank/DDBJ whole genome shotgun (WGS) entry which is preliminary data.</text>
</comment>